<dbReference type="AlphaFoldDB" id="A0A4S8L411"/>
<evidence type="ECO:0000256" key="1">
    <source>
        <dbReference type="SAM" id="Phobius"/>
    </source>
</evidence>
<evidence type="ECO:0000313" key="3">
    <source>
        <dbReference type="Proteomes" id="UP000297245"/>
    </source>
</evidence>
<dbReference type="Proteomes" id="UP000297245">
    <property type="component" value="Unassembled WGS sequence"/>
</dbReference>
<sequence>MHYGPWGRVIGDIELLVSHQSSASVTTESTGYFVYMSFHSLLMGPKFCSAARLRPLMSSWLFYSFILCSLCWIHWRQIMMTPPLIQTQLFELEGGSSFFAANWVFPDGKMGRNKKRPCLYLLYKGIYCHVIITRPDSYHKPKRGCGYTPDKWLCNNFWGPIR</sequence>
<reference evidence="2 3" key="1">
    <citation type="journal article" date="2019" name="Nat. Ecol. Evol.">
        <title>Megaphylogeny resolves global patterns of mushroom evolution.</title>
        <authorList>
            <person name="Varga T."/>
            <person name="Krizsan K."/>
            <person name="Foldi C."/>
            <person name="Dima B."/>
            <person name="Sanchez-Garcia M."/>
            <person name="Sanchez-Ramirez S."/>
            <person name="Szollosi G.J."/>
            <person name="Szarkandi J.G."/>
            <person name="Papp V."/>
            <person name="Albert L."/>
            <person name="Andreopoulos W."/>
            <person name="Angelini C."/>
            <person name="Antonin V."/>
            <person name="Barry K.W."/>
            <person name="Bougher N.L."/>
            <person name="Buchanan P."/>
            <person name="Buyck B."/>
            <person name="Bense V."/>
            <person name="Catcheside P."/>
            <person name="Chovatia M."/>
            <person name="Cooper J."/>
            <person name="Damon W."/>
            <person name="Desjardin D."/>
            <person name="Finy P."/>
            <person name="Geml J."/>
            <person name="Haridas S."/>
            <person name="Hughes K."/>
            <person name="Justo A."/>
            <person name="Karasinski D."/>
            <person name="Kautmanova I."/>
            <person name="Kiss B."/>
            <person name="Kocsube S."/>
            <person name="Kotiranta H."/>
            <person name="LaButti K.M."/>
            <person name="Lechner B.E."/>
            <person name="Liimatainen K."/>
            <person name="Lipzen A."/>
            <person name="Lukacs Z."/>
            <person name="Mihaltcheva S."/>
            <person name="Morgado L.N."/>
            <person name="Niskanen T."/>
            <person name="Noordeloos M.E."/>
            <person name="Ohm R.A."/>
            <person name="Ortiz-Santana B."/>
            <person name="Ovrebo C."/>
            <person name="Racz N."/>
            <person name="Riley R."/>
            <person name="Savchenko A."/>
            <person name="Shiryaev A."/>
            <person name="Soop K."/>
            <person name="Spirin V."/>
            <person name="Szebenyi C."/>
            <person name="Tomsovsky M."/>
            <person name="Tulloss R.E."/>
            <person name="Uehling J."/>
            <person name="Grigoriev I.V."/>
            <person name="Vagvolgyi C."/>
            <person name="Papp T."/>
            <person name="Martin F.M."/>
            <person name="Miettinen O."/>
            <person name="Hibbett D.S."/>
            <person name="Nagy L.G."/>
        </authorList>
    </citation>
    <scope>NUCLEOTIDE SEQUENCE [LARGE SCALE GENOMIC DNA]</scope>
    <source>
        <strain evidence="2 3">CBS 962.96</strain>
    </source>
</reference>
<keyword evidence="1" id="KW-0472">Membrane</keyword>
<feature type="transmembrane region" description="Helical" evidence="1">
    <location>
        <begin position="56"/>
        <end position="75"/>
    </location>
</feature>
<name>A0A4S8L411_DENBC</name>
<keyword evidence="1" id="KW-1133">Transmembrane helix</keyword>
<keyword evidence="1" id="KW-0812">Transmembrane</keyword>
<accession>A0A4S8L411</accession>
<protein>
    <submittedName>
        <fullName evidence="2">Uncharacterized protein</fullName>
    </submittedName>
</protein>
<organism evidence="2 3">
    <name type="scientific">Dendrothele bispora (strain CBS 962.96)</name>
    <dbReference type="NCBI Taxonomy" id="1314807"/>
    <lineage>
        <taxon>Eukaryota</taxon>
        <taxon>Fungi</taxon>
        <taxon>Dikarya</taxon>
        <taxon>Basidiomycota</taxon>
        <taxon>Agaricomycotina</taxon>
        <taxon>Agaricomycetes</taxon>
        <taxon>Agaricomycetidae</taxon>
        <taxon>Agaricales</taxon>
        <taxon>Agaricales incertae sedis</taxon>
        <taxon>Dendrothele</taxon>
    </lineage>
</organism>
<proteinExistence type="predicted"/>
<evidence type="ECO:0000313" key="2">
    <source>
        <dbReference type="EMBL" id="THU83033.1"/>
    </source>
</evidence>
<keyword evidence="3" id="KW-1185">Reference proteome</keyword>
<dbReference type="EMBL" id="ML179691">
    <property type="protein sequence ID" value="THU83033.1"/>
    <property type="molecule type" value="Genomic_DNA"/>
</dbReference>
<gene>
    <name evidence="2" type="ORF">K435DRAFT_844195</name>
</gene>